<dbReference type="InterPro" id="IPR002347">
    <property type="entry name" value="SDR_fam"/>
</dbReference>
<dbReference type="PRINTS" id="PR00081">
    <property type="entry name" value="GDHRDH"/>
</dbReference>
<proteinExistence type="inferred from homology"/>
<dbReference type="OrthoDB" id="37659at2759"/>
<dbReference type="InterPro" id="IPR036291">
    <property type="entry name" value="NAD(P)-bd_dom_sf"/>
</dbReference>
<keyword evidence="2" id="KW-0560">Oxidoreductase</keyword>
<dbReference type="Proteomes" id="UP000509510">
    <property type="component" value="Chromosome II"/>
</dbReference>
<dbReference type="SUPFAM" id="SSF51735">
    <property type="entry name" value="NAD(P)-binding Rossmann-fold domains"/>
    <property type="match status" value="1"/>
</dbReference>
<evidence type="ECO:0000256" key="1">
    <source>
        <dbReference type="ARBA" id="ARBA00006484"/>
    </source>
</evidence>
<reference evidence="4" key="1">
    <citation type="submission" date="2020-06" db="EMBL/GenBank/DDBJ databases">
        <title>A chromosome-scale genome assembly of Talaromyces rugulosus W13939.</title>
        <authorList>
            <person name="Wang B."/>
            <person name="Guo L."/>
            <person name="Ye K."/>
            <person name="Wang L."/>
        </authorList>
    </citation>
    <scope>NUCLEOTIDE SEQUENCE [LARGE SCALE GENOMIC DNA]</scope>
    <source>
        <strain evidence="4">W13939</strain>
    </source>
</reference>
<comment type="similarity">
    <text evidence="1">Belongs to the short-chain dehydrogenases/reductases (SDR) family.</text>
</comment>
<organism evidence="3 4">
    <name type="scientific">Talaromyces rugulosus</name>
    <name type="common">Penicillium rugulosum</name>
    <dbReference type="NCBI Taxonomy" id="121627"/>
    <lineage>
        <taxon>Eukaryota</taxon>
        <taxon>Fungi</taxon>
        <taxon>Dikarya</taxon>
        <taxon>Ascomycota</taxon>
        <taxon>Pezizomycotina</taxon>
        <taxon>Eurotiomycetes</taxon>
        <taxon>Eurotiomycetidae</taxon>
        <taxon>Eurotiales</taxon>
        <taxon>Trichocomaceae</taxon>
        <taxon>Talaromyces</taxon>
        <taxon>Talaromyces sect. Islandici</taxon>
    </lineage>
</organism>
<dbReference type="KEGG" id="trg:TRUGW13939_04631"/>
<protein>
    <submittedName>
        <fullName evidence="3">Uncharacterized protein</fullName>
    </submittedName>
</protein>
<keyword evidence="4" id="KW-1185">Reference proteome</keyword>
<dbReference type="GO" id="GO:0016491">
    <property type="term" value="F:oxidoreductase activity"/>
    <property type="evidence" value="ECO:0007669"/>
    <property type="project" value="UniProtKB-KW"/>
</dbReference>
<dbReference type="EMBL" id="CP055899">
    <property type="protein sequence ID" value="QKX57517.1"/>
    <property type="molecule type" value="Genomic_DNA"/>
</dbReference>
<gene>
    <name evidence="3" type="ORF">TRUGW13939_04631</name>
</gene>
<name>A0A7H8QU76_TALRU</name>
<dbReference type="Gene3D" id="3.40.50.720">
    <property type="entry name" value="NAD(P)-binding Rossmann-like Domain"/>
    <property type="match status" value="1"/>
</dbReference>
<dbReference type="Pfam" id="PF00106">
    <property type="entry name" value="adh_short"/>
    <property type="match status" value="1"/>
</dbReference>
<dbReference type="RefSeq" id="XP_035343695.1">
    <property type="nucleotide sequence ID" value="XM_035487802.1"/>
</dbReference>
<dbReference type="GeneID" id="55992132"/>
<accession>A0A7H8QU76</accession>
<sequence length="271" mass="29886">MSAPLYKKALIIGATAGIGEALAIKLAGQGTKVVGVGRRQERLDRLVQTIGSENCSAVKFDITNLSEIPAFASKVTAEHPDIDAIVINSGIQRSFNFAEPESVDLESFQSEFTTNYTSAVQLTLAFLPFLQAQKTATHLIYISATLGVIPTMLRTGGYNASKAALHHWILVFREQLKAQPENKVKVVEVFPPAVQTELHDEHHQPDLKDGHKIGMPLPAFTDQTYDELVKGDDQFGIGMAKGTIDGWEKERVRLFHEQVPIINNVLRPFLK</sequence>
<evidence type="ECO:0000313" key="4">
    <source>
        <dbReference type="Proteomes" id="UP000509510"/>
    </source>
</evidence>
<evidence type="ECO:0000313" key="3">
    <source>
        <dbReference type="EMBL" id="QKX57517.1"/>
    </source>
</evidence>
<dbReference type="AlphaFoldDB" id="A0A7H8QU76"/>
<evidence type="ECO:0000256" key="2">
    <source>
        <dbReference type="ARBA" id="ARBA00023002"/>
    </source>
</evidence>
<dbReference type="PANTHER" id="PTHR43669:SF11">
    <property type="entry name" value="SHORT-CHAIN DEHYDROGENASE_OXIDOREDUCTASE"/>
    <property type="match status" value="1"/>
</dbReference>
<dbReference type="PANTHER" id="PTHR43669">
    <property type="entry name" value="5-KETO-D-GLUCONATE 5-REDUCTASE"/>
    <property type="match status" value="1"/>
</dbReference>